<dbReference type="GO" id="GO:0016757">
    <property type="term" value="F:glycosyltransferase activity"/>
    <property type="evidence" value="ECO:0007669"/>
    <property type="project" value="UniProtKB-KW"/>
</dbReference>
<name>M5RMA2_9BACT</name>
<dbReference type="Gene3D" id="3.40.50.2000">
    <property type="entry name" value="Glycogen Phosphorylase B"/>
    <property type="match status" value="1"/>
</dbReference>
<accession>M5RMA2</accession>
<dbReference type="PANTHER" id="PTHR12526:SF600">
    <property type="entry name" value="GLYCOSYL TRANSFERASE GROUP 1"/>
    <property type="match status" value="1"/>
</dbReference>
<gene>
    <name evidence="1" type="ORF">RMSM_06533</name>
</gene>
<dbReference type="PANTHER" id="PTHR12526">
    <property type="entry name" value="GLYCOSYLTRANSFERASE"/>
    <property type="match status" value="1"/>
</dbReference>
<reference evidence="1 2" key="1">
    <citation type="journal article" date="2013" name="Mar. Genomics">
        <title>Expression of sulfatases in Rhodopirellula baltica and the diversity of sulfatases in the genus Rhodopirellula.</title>
        <authorList>
            <person name="Wegner C.E."/>
            <person name="Richter-Heitmann T."/>
            <person name="Klindworth A."/>
            <person name="Klockow C."/>
            <person name="Richter M."/>
            <person name="Achstetter T."/>
            <person name="Glockner F.O."/>
            <person name="Harder J."/>
        </authorList>
    </citation>
    <scope>NUCLEOTIDE SEQUENCE [LARGE SCALE GENOMIC DNA]</scope>
    <source>
        <strain evidence="1 2">SM1</strain>
    </source>
</reference>
<proteinExistence type="predicted"/>
<dbReference type="EMBL" id="ANOG01000946">
    <property type="protein sequence ID" value="EMI16522.1"/>
    <property type="molecule type" value="Genomic_DNA"/>
</dbReference>
<dbReference type="PATRIC" id="fig|1265738.3.peg.6518"/>
<dbReference type="Proteomes" id="UP000011991">
    <property type="component" value="Unassembled WGS sequence"/>
</dbReference>
<keyword evidence="1" id="KW-0328">Glycosyltransferase</keyword>
<dbReference type="CDD" id="cd03801">
    <property type="entry name" value="GT4_PimA-like"/>
    <property type="match status" value="1"/>
</dbReference>
<comment type="caution">
    <text evidence="1">The sequence shown here is derived from an EMBL/GenBank/DDBJ whole genome shotgun (WGS) entry which is preliminary data.</text>
</comment>
<sequence length="130" mass="14237">MTGTVADVRPFVQRASVFVVPLQTGGGTRLKILEAFSMGKAVVSTSKGAEGIPVEHGHQILIADSPSEFAAAIQELLASPEKRATMGRAARQLVEEQFDWKSVQKIVHHGYQQMFDARLPLDRKRVLIGK</sequence>
<dbReference type="Pfam" id="PF13692">
    <property type="entry name" value="Glyco_trans_1_4"/>
    <property type="match status" value="1"/>
</dbReference>
<dbReference type="AlphaFoldDB" id="M5RMA2"/>
<dbReference type="SUPFAM" id="SSF53756">
    <property type="entry name" value="UDP-Glycosyltransferase/glycogen phosphorylase"/>
    <property type="match status" value="1"/>
</dbReference>
<keyword evidence="2" id="KW-1185">Reference proteome</keyword>
<dbReference type="EC" id="2.4.-.-" evidence="1"/>
<keyword evidence="1" id="KW-0808">Transferase</keyword>
<protein>
    <submittedName>
        <fullName evidence="1">Glycosyl transferase group 1</fullName>
        <ecNumber evidence="1">2.4.-.-</ecNumber>
    </submittedName>
</protein>
<evidence type="ECO:0000313" key="1">
    <source>
        <dbReference type="EMBL" id="EMI16522.1"/>
    </source>
</evidence>
<evidence type="ECO:0000313" key="2">
    <source>
        <dbReference type="Proteomes" id="UP000011991"/>
    </source>
</evidence>
<organism evidence="1 2">
    <name type="scientific">Rhodopirellula maiorica SM1</name>
    <dbReference type="NCBI Taxonomy" id="1265738"/>
    <lineage>
        <taxon>Bacteria</taxon>
        <taxon>Pseudomonadati</taxon>
        <taxon>Planctomycetota</taxon>
        <taxon>Planctomycetia</taxon>
        <taxon>Pirellulales</taxon>
        <taxon>Pirellulaceae</taxon>
        <taxon>Novipirellula</taxon>
    </lineage>
</organism>